<reference evidence="9" key="1">
    <citation type="submission" date="2018-05" db="EMBL/GenBank/DDBJ databases">
        <authorList>
            <person name="Lanie J.A."/>
            <person name="Ng W.-L."/>
            <person name="Kazmierczak K.M."/>
            <person name="Andrzejewski T.M."/>
            <person name="Davidsen T.M."/>
            <person name="Wayne K.J."/>
            <person name="Tettelin H."/>
            <person name="Glass J.I."/>
            <person name="Rusch D."/>
            <person name="Podicherti R."/>
            <person name="Tsui H.-C.T."/>
            <person name="Winkler M.E."/>
        </authorList>
    </citation>
    <scope>NUCLEOTIDE SEQUENCE</scope>
</reference>
<organism evidence="9">
    <name type="scientific">marine metagenome</name>
    <dbReference type="NCBI Taxonomy" id="408172"/>
    <lineage>
        <taxon>unclassified sequences</taxon>
        <taxon>metagenomes</taxon>
        <taxon>ecological metagenomes</taxon>
    </lineage>
</organism>
<feature type="domain" description="Radical SAM core" evidence="8">
    <location>
        <begin position="51"/>
        <end position="273"/>
    </location>
</feature>
<evidence type="ECO:0000256" key="7">
    <source>
        <dbReference type="ARBA" id="ARBA00023014"/>
    </source>
</evidence>
<evidence type="ECO:0000256" key="6">
    <source>
        <dbReference type="ARBA" id="ARBA00023004"/>
    </source>
</evidence>
<dbReference type="InterPro" id="IPR034391">
    <property type="entry name" value="AdoMet-like_SPASM_containing"/>
</dbReference>
<dbReference type="PROSITE" id="PS51918">
    <property type="entry name" value="RADICAL_SAM"/>
    <property type="match status" value="1"/>
</dbReference>
<comment type="cofactor">
    <cofactor evidence="1">
        <name>[4Fe-4S] cluster</name>
        <dbReference type="ChEBI" id="CHEBI:49883"/>
    </cofactor>
</comment>
<dbReference type="CDD" id="cd01335">
    <property type="entry name" value="Radical_SAM"/>
    <property type="match status" value="1"/>
</dbReference>
<keyword evidence="4" id="KW-0479">Metal-binding</keyword>
<dbReference type="Gene3D" id="3.20.20.70">
    <property type="entry name" value="Aldolase class I"/>
    <property type="match status" value="1"/>
</dbReference>
<dbReference type="Pfam" id="PF04055">
    <property type="entry name" value="Radical_SAM"/>
    <property type="match status" value="1"/>
</dbReference>
<evidence type="ECO:0000259" key="8">
    <source>
        <dbReference type="PROSITE" id="PS51918"/>
    </source>
</evidence>
<evidence type="ECO:0000256" key="1">
    <source>
        <dbReference type="ARBA" id="ARBA00001966"/>
    </source>
</evidence>
<dbReference type="Pfam" id="PF13186">
    <property type="entry name" value="SPASM"/>
    <property type="match status" value="1"/>
</dbReference>
<dbReference type="InterPro" id="IPR000385">
    <property type="entry name" value="MoaA_NifB_PqqE_Fe-S-bd_CS"/>
</dbReference>
<keyword evidence="3" id="KW-0949">S-adenosyl-L-methionine</keyword>
<gene>
    <name evidence="9" type="ORF">METZ01_LOCUS233007</name>
</gene>
<dbReference type="InterPro" id="IPR013785">
    <property type="entry name" value="Aldolase_TIM"/>
</dbReference>
<keyword evidence="7" id="KW-0411">Iron-sulfur</keyword>
<dbReference type="GO" id="GO:0051539">
    <property type="term" value="F:4 iron, 4 sulfur cluster binding"/>
    <property type="evidence" value="ECO:0007669"/>
    <property type="project" value="UniProtKB-KW"/>
</dbReference>
<dbReference type="SFLD" id="SFLDS00029">
    <property type="entry name" value="Radical_SAM"/>
    <property type="match status" value="1"/>
</dbReference>
<protein>
    <recommendedName>
        <fullName evidence="8">Radical SAM core domain-containing protein</fullName>
    </recommendedName>
</protein>
<dbReference type="GO" id="GO:0046872">
    <property type="term" value="F:metal ion binding"/>
    <property type="evidence" value="ECO:0007669"/>
    <property type="project" value="UniProtKB-KW"/>
</dbReference>
<dbReference type="InterPro" id="IPR058240">
    <property type="entry name" value="rSAM_sf"/>
</dbReference>
<evidence type="ECO:0000256" key="2">
    <source>
        <dbReference type="ARBA" id="ARBA00022485"/>
    </source>
</evidence>
<evidence type="ECO:0000256" key="3">
    <source>
        <dbReference type="ARBA" id="ARBA00022691"/>
    </source>
</evidence>
<evidence type="ECO:0000256" key="5">
    <source>
        <dbReference type="ARBA" id="ARBA00023002"/>
    </source>
</evidence>
<keyword evidence="6" id="KW-0408">Iron</keyword>
<dbReference type="InterPro" id="IPR023885">
    <property type="entry name" value="4Fe4S-binding_SPASM_dom"/>
</dbReference>
<evidence type="ECO:0000256" key="4">
    <source>
        <dbReference type="ARBA" id="ARBA00022723"/>
    </source>
</evidence>
<dbReference type="PANTHER" id="PTHR11228:SF7">
    <property type="entry name" value="PQQA PEPTIDE CYCLASE"/>
    <property type="match status" value="1"/>
</dbReference>
<accession>A0A382H038</accession>
<dbReference type="PROSITE" id="PS01305">
    <property type="entry name" value="MOAA_NIFB_PQQE"/>
    <property type="match status" value="1"/>
</dbReference>
<dbReference type="SFLD" id="SFLDG01067">
    <property type="entry name" value="SPASM/twitch_domain_containing"/>
    <property type="match status" value="1"/>
</dbReference>
<dbReference type="CDD" id="cd21109">
    <property type="entry name" value="SPASM"/>
    <property type="match status" value="1"/>
</dbReference>
<proteinExistence type="predicted"/>
<dbReference type="GO" id="GO:0016491">
    <property type="term" value="F:oxidoreductase activity"/>
    <property type="evidence" value="ECO:0007669"/>
    <property type="project" value="UniProtKB-KW"/>
</dbReference>
<dbReference type="AlphaFoldDB" id="A0A382H038"/>
<keyword evidence="5" id="KW-0560">Oxidoreductase</keyword>
<dbReference type="SFLD" id="SFLDG01387">
    <property type="entry name" value="BtrN-like_SPASM_domain_contain"/>
    <property type="match status" value="1"/>
</dbReference>
<keyword evidence="2" id="KW-0004">4Fe-4S</keyword>
<sequence>MSKTTQWTTDNKVTWYTSEEDINDKLASELGERFVRYRKMFDSVNRFEIETKFPLYLQVELHQICNLRCPMCSITVPEAREKYITDKHLSWETYEKIILEAEKYDCPSLNPQGTNEPLLDQNLEDHIKFAKKHGFIDIMMNTNATLLSEERSKKILEAGLTRLRFSLDAATKETFEKIRIGADYESVMKNIERFVELRNQGGYKLPVIGVNFVKMNTNEHETDEFIEKWKDKVDFVVIQEFLPPELECDYSEFYPSDSTYQKEVTKSFNCQQPWQRLFVHNTGDVSPCCTSFSAELSLGNVSTNTLYQLWNGDAMKNLRKIHKEGDYTKNKWCEKCVNGMCGKPITTGLLDIKKISAPK</sequence>
<evidence type="ECO:0000313" key="9">
    <source>
        <dbReference type="EMBL" id="SVB80153.1"/>
    </source>
</evidence>
<dbReference type="EMBL" id="UINC01058182">
    <property type="protein sequence ID" value="SVB80153.1"/>
    <property type="molecule type" value="Genomic_DNA"/>
</dbReference>
<dbReference type="SUPFAM" id="SSF102114">
    <property type="entry name" value="Radical SAM enzymes"/>
    <property type="match status" value="1"/>
</dbReference>
<name>A0A382H038_9ZZZZ</name>
<dbReference type="InterPro" id="IPR007197">
    <property type="entry name" value="rSAM"/>
</dbReference>
<dbReference type="PANTHER" id="PTHR11228">
    <property type="entry name" value="RADICAL SAM DOMAIN PROTEIN"/>
    <property type="match status" value="1"/>
</dbReference>
<dbReference type="InterPro" id="IPR050377">
    <property type="entry name" value="Radical_SAM_PqqE_MftC-like"/>
</dbReference>